<gene>
    <name evidence="2" type="ORF">MGMO_173c00010</name>
</gene>
<dbReference type="EMBL" id="AYLO01000158">
    <property type="protein sequence ID" value="ESS67022.1"/>
    <property type="molecule type" value="Genomic_DNA"/>
</dbReference>
<keyword evidence="1" id="KW-0812">Transmembrane</keyword>
<feature type="transmembrane region" description="Helical" evidence="1">
    <location>
        <begin position="50"/>
        <end position="66"/>
    </location>
</feature>
<name>V5BLM3_9GAMM</name>
<accession>V5BLM3</accession>
<protein>
    <submittedName>
        <fullName evidence="2">Uncharacterized protein</fullName>
    </submittedName>
</protein>
<keyword evidence="1" id="KW-1133">Transmembrane helix</keyword>
<reference evidence="2 3" key="1">
    <citation type="journal article" date="2013" name="Genome Announc.">
        <title>Draft Genome Sequence of the Methanotrophic Gammaproteobacterium Methyloglobulus morosus DSM 22980 Strain KoM1.</title>
        <authorList>
            <person name="Poehlein A."/>
            <person name="Deutzmann J.S."/>
            <person name="Daniel R."/>
            <person name="Simeonova D.D."/>
        </authorList>
    </citation>
    <scope>NUCLEOTIDE SEQUENCE [LARGE SCALE GENOMIC DNA]</scope>
    <source>
        <strain evidence="2 3">KoM1</strain>
    </source>
</reference>
<organism evidence="2 3">
    <name type="scientific">Methyloglobulus morosus KoM1</name>
    <dbReference type="NCBI Taxonomy" id="1116472"/>
    <lineage>
        <taxon>Bacteria</taxon>
        <taxon>Pseudomonadati</taxon>
        <taxon>Pseudomonadota</taxon>
        <taxon>Gammaproteobacteria</taxon>
        <taxon>Methylococcales</taxon>
        <taxon>Methylococcaceae</taxon>
        <taxon>Methyloglobulus</taxon>
    </lineage>
</organism>
<dbReference type="RefSeq" id="WP_023496462.1">
    <property type="nucleotide sequence ID" value="NZ_AYLO01000158.1"/>
</dbReference>
<comment type="caution">
    <text evidence="2">The sequence shown here is derived from an EMBL/GenBank/DDBJ whole genome shotgun (WGS) entry which is preliminary data.</text>
</comment>
<evidence type="ECO:0000256" key="1">
    <source>
        <dbReference type="SAM" id="Phobius"/>
    </source>
</evidence>
<keyword evidence="3" id="KW-1185">Reference proteome</keyword>
<feature type="transmembrane region" description="Helical" evidence="1">
    <location>
        <begin position="12"/>
        <end position="30"/>
    </location>
</feature>
<dbReference type="Proteomes" id="UP000017842">
    <property type="component" value="Unassembled WGS sequence"/>
</dbReference>
<proteinExistence type="predicted"/>
<dbReference type="AlphaFoldDB" id="V5BLM3"/>
<keyword evidence="1" id="KW-0472">Membrane</keyword>
<evidence type="ECO:0000313" key="3">
    <source>
        <dbReference type="Proteomes" id="UP000017842"/>
    </source>
</evidence>
<dbReference type="PROSITE" id="PS51257">
    <property type="entry name" value="PROKAR_LIPOPROTEIN"/>
    <property type="match status" value="1"/>
</dbReference>
<sequence length="167" mass="17982">MKGIEVLEILKLGLPGLVFLLSLLSCWLLAIEQKRPVAREAVLKTIRKYIYINAAFVALTVVTPIAESKNSGKTQEFAVKATTQAGIKKGDAAVCSGTNYAERYLLIRNPKNLGKLIQVQAKTVIPCLGDSVIKLSPEDAGQLGWNFGINSDDVVVAAAMSGTMFVM</sequence>
<evidence type="ECO:0000313" key="2">
    <source>
        <dbReference type="EMBL" id="ESS67022.1"/>
    </source>
</evidence>